<sequence length="299" mass="30965">MILCAGEALIDMLPRQTALGEATFMPCTGGAALNMAVALARLDTPVSLFTGLSTDMFGNQLRATLAAAGVGDRAATSDRPTTLAFVELVDGSARYAFFDENTAGRMLTADDLPALDDVQAVALGGISLAVEPCADAFETLCTRAAPDKLVMIDPNIRPLFISDEARYRARLTRMMAVADIVKLSDEDLDWWNGGDIDALLASGPKMLVMTKGPEGAVAIRASGMVSVPATRVDVVDTIGAGDTFNAGFMAGLSDANALSKAALATLSDDTLGNALTLGVQAAGITVSRAGANPPHRSEL</sequence>
<dbReference type="SUPFAM" id="SSF53613">
    <property type="entry name" value="Ribokinase-like"/>
    <property type="match status" value="1"/>
</dbReference>
<comment type="similarity">
    <text evidence="1">Belongs to the carbohydrate kinase PfkB family.</text>
</comment>
<dbReference type="EC" id="2.7.1.45" evidence="7"/>
<evidence type="ECO:0000313" key="7">
    <source>
        <dbReference type="EMBL" id="CUH60313.1"/>
    </source>
</evidence>
<dbReference type="Proteomes" id="UP000051298">
    <property type="component" value="Unassembled WGS sequence"/>
</dbReference>
<feature type="domain" description="Carbohydrate kinase PfkB" evidence="6">
    <location>
        <begin position="2"/>
        <end position="294"/>
    </location>
</feature>
<gene>
    <name evidence="7" type="primary">kdgK_3</name>
    <name evidence="7" type="ORF">THS5294_01602</name>
</gene>
<dbReference type="PANTHER" id="PTHR43085:SF1">
    <property type="entry name" value="PSEUDOURIDINE KINASE-RELATED"/>
    <property type="match status" value="1"/>
</dbReference>
<keyword evidence="2 7" id="KW-0808">Transferase</keyword>
<keyword evidence="3" id="KW-0547">Nucleotide-binding</keyword>
<reference evidence="7 8" key="1">
    <citation type="submission" date="2015-09" db="EMBL/GenBank/DDBJ databases">
        <authorList>
            <consortium name="Swine Surveillance"/>
        </authorList>
    </citation>
    <scope>NUCLEOTIDE SEQUENCE [LARGE SCALE GENOMIC DNA]</scope>
    <source>
        <strain evidence="7 8">CECT 5294</strain>
    </source>
</reference>
<dbReference type="Pfam" id="PF00294">
    <property type="entry name" value="PfkB"/>
    <property type="match status" value="1"/>
</dbReference>
<dbReference type="RefSeq" id="WP_058123322.1">
    <property type="nucleotide sequence ID" value="NZ_CYRX01000025.1"/>
</dbReference>
<organism evidence="7 8">
    <name type="scientific">Thalassobacter stenotrophicus</name>
    <dbReference type="NCBI Taxonomy" id="266809"/>
    <lineage>
        <taxon>Bacteria</taxon>
        <taxon>Pseudomonadati</taxon>
        <taxon>Pseudomonadota</taxon>
        <taxon>Alphaproteobacteria</taxon>
        <taxon>Rhodobacterales</taxon>
        <taxon>Roseobacteraceae</taxon>
        <taxon>Thalassobacter</taxon>
    </lineage>
</organism>
<evidence type="ECO:0000256" key="3">
    <source>
        <dbReference type="ARBA" id="ARBA00022741"/>
    </source>
</evidence>
<keyword evidence="4 7" id="KW-0418">Kinase</keyword>
<dbReference type="GO" id="GO:0008673">
    <property type="term" value="F:2-dehydro-3-deoxygluconokinase activity"/>
    <property type="evidence" value="ECO:0007669"/>
    <property type="project" value="UniProtKB-EC"/>
</dbReference>
<dbReference type="InterPro" id="IPR011611">
    <property type="entry name" value="PfkB_dom"/>
</dbReference>
<protein>
    <submittedName>
        <fullName evidence="7">2-dehydro-3-deoxygluconokinase</fullName>
        <ecNumber evidence="7">2.7.1.45</ecNumber>
    </submittedName>
</protein>
<dbReference type="CDD" id="cd01167">
    <property type="entry name" value="bac_FRK"/>
    <property type="match status" value="1"/>
</dbReference>
<dbReference type="InterPro" id="IPR050306">
    <property type="entry name" value="PfkB_Carbo_kinase"/>
</dbReference>
<dbReference type="Gene3D" id="3.40.1190.20">
    <property type="match status" value="1"/>
</dbReference>
<evidence type="ECO:0000313" key="8">
    <source>
        <dbReference type="Proteomes" id="UP000051298"/>
    </source>
</evidence>
<evidence type="ECO:0000256" key="4">
    <source>
        <dbReference type="ARBA" id="ARBA00022777"/>
    </source>
</evidence>
<dbReference type="EMBL" id="CYRX01000025">
    <property type="protein sequence ID" value="CUH60313.1"/>
    <property type="molecule type" value="Genomic_DNA"/>
</dbReference>
<dbReference type="GO" id="GO:0005524">
    <property type="term" value="F:ATP binding"/>
    <property type="evidence" value="ECO:0007669"/>
    <property type="project" value="UniProtKB-KW"/>
</dbReference>
<evidence type="ECO:0000256" key="1">
    <source>
        <dbReference type="ARBA" id="ARBA00010688"/>
    </source>
</evidence>
<dbReference type="InterPro" id="IPR029056">
    <property type="entry name" value="Ribokinase-like"/>
</dbReference>
<proteinExistence type="inferred from homology"/>
<dbReference type="AlphaFoldDB" id="A0A0P1EYN2"/>
<accession>A0A0P1EYN2</accession>
<name>A0A0P1EYN2_9RHOB</name>
<dbReference type="STRING" id="266809.PM03_05935"/>
<dbReference type="InterPro" id="IPR002173">
    <property type="entry name" value="Carboh/pur_kinase_PfkB_CS"/>
</dbReference>
<dbReference type="PANTHER" id="PTHR43085">
    <property type="entry name" value="HEXOKINASE FAMILY MEMBER"/>
    <property type="match status" value="1"/>
</dbReference>
<dbReference type="eggNOG" id="COG0524">
    <property type="taxonomic scope" value="Bacteria"/>
</dbReference>
<keyword evidence="5" id="KW-0067">ATP-binding</keyword>
<evidence type="ECO:0000259" key="6">
    <source>
        <dbReference type="Pfam" id="PF00294"/>
    </source>
</evidence>
<evidence type="ECO:0000256" key="2">
    <source>
        <dbReference type="ARBA" id="ARBA00022679"/>
    </source>
</evidence>
<dbReference type="PROSITE" id="PS00584">
    <property type="entry name" value="PFKB_KINASES_2"/>
    <property type="match status" value="1"/>
</dbReference>
<evidence type="ECO:0000256" key="5">
    <source>
        <dbReference type="ARBA" id="ARBA00022840"/>
    </source>
</evidence>